<feature type="transmembrane region" description="Helical" evidence="1">
    <location>
        <begin position="267"/>
        <end position="285"/>
    </location>
</feature>
<reference evidence="3 4" key="1">
    <citation type="submission" date="2023-11" db="EMBL/GenBank/DDBJ databases">
        <title>Paucibacter sp. nov., isolated from fresh soil in Korea.</title>
        <authorList>
            <person name="Le N.T.T."/>
        </authorList>
    </citation>
    <scope>NUCLEOTIDE SEQUENCE [LARGE SCALE GENOMIC DNA]</scope>
    <source>
        <strain evidence="3 4">R3-3</strain>
    </source>
</reference>
<protein>
    <submittedName>
        <fullName evidence="3">Acyltransferase family protein</fullName>
    </submittedName>
</protein>
<feature type="transmembrane region" description="Helical" evidence="1">
    <location>
        <begin position="234"/>
        <end position="255"/>
    </location>
</feature>
<sequence>MAEREHLPAIDAAKAIGISLVVLGHSPGLPREAVNLIFSFHMPLFFFLSGLLHPSASQVPAGVLLAKRARALLVPYLFFFALSLAYWLATRHLGDRAAKYEGVSVADALAGLVTGRSSDLFVNPALWFLPCLFVCIALYLPLRRRLPALAVMALAAAVAALWTAADGWRMRLPWGLDIAWVALVFYAAGDALRGTRWATGRLSGAALALLPLAALAWLLAALQLGRVDLAQANFGGAFGLYLLTAFLGITMVMLVSRLLPPHPVLRWLSAHTLIIFPLHSLLINFASGALKYLQLGGDWTAHHGWALVFFVWAMLGCLPVAVLLTRRLPWLLGRPALSGARP</sequence>
<gene>
    <name evidence="3" type="ORF">SNE35_30735</name>
</gene>
<keyword evidence="3" id="KW-0808">Transferase</keyword>
<feature type="domain" description="Acyltransferase 3" evidence="2">
    <location>
        <begin position="8"/>
        <end position="322"/>
    </location>
</feature>
<dbReference type="InterPro" id="IPR052734">
    <property type="entry name" value="Nod_factor_acetyltransferase"/>
</dbReference>
<name>A0ABU5DS20_9BURK</name>
<evidence type="ECO:0000313" key="3">
    <source>
        <dbReference type="EMBL" id="MDY0748914.1"/>
    </source>
</evidence>
<dbReference type="Proteomes" id="UP001285263">
    <property type="component" value="Unassembled WGS sequence"/>
</dbReference>
<keyword evidence="1" id="KW-1133">Transmembrane helix</keyword>
<dbReference type="PANTHER" id="PTHR37312:SF1">
    <property type="entry name" value="MEMBRANE-BOUND ACYLTRANSFERASE YKRP-RELATED"/>
    <property type="match status" value="1"/>
</dbReference>
<proteinExistence type="predicted"/>
<evidence type="ECO:0000256" key="1">
    <source>
        <dbReference type="SAM" id="Phobius"/>
    </source>
</evidence>
<feature type="transmembrane region" description="Helical" evidence="1">
    <location>
        <begin position="146"/>
        <end position="165"/>
    </location>
</feature>
<evidence type="ECO:0000259" key="2">
    <source>
        <dbReference type="Pfam" id="PF01757"/>
    </source>
</evidence>
<dbReference type="PANTHER" id="PTHR37312">
    <property type="entry name" value="MEMBRANE-BOUND ACYLTRANSFERASE YKRP-RELATED"/>
    <property type="match status" value="1"/>
</dbReference>
<keyword evidence="1" id="KW-0472">Membrane</keyword>
<evidence type="ECO:0000313" key="4">
    <source>
        <dbReference type="Proteomes" id="UP001285263"/>
    </source>
</evidence>
<organism evidence="3 4">
    <name type="scientific">Roseateles agri</name>
    <dbReference type="NCBI Taxonomy" id="3098619"/>
    <lineage>
        <taxon>Bacteria</taxon>
        <taxon>Pseudomonadati</taxon>
        <taxon>Pseudomonadota</taxon>
        <taxon>Betaproteobacteria</taxon>
        <taxon>Burkholderiales</taxon>
        <taxon>Sphaerotilaceae</taxon>
        <taxon>Roseateles</taxon>
    </lineage>
</organism>
<accession>A0ABU5DS20</accession>
<feature type="transmembrane region" description="Helical" evidence="1">
    <location>
        <begin position="305"/>
        <end position="324"/>
    </location>
</feature>
<dbReference type="EMBL" id="JAXCLA010000012">
    <property type="protein sequence ID" value="MDY0748914.1"/>
    <property type="molecule type" value="Genomic_DNA"/>
</dbReference>
<comment type="caution">
    <text evidence="3">The sequence shown here is derived from an EMBL/GenBank/DDBJ whole genome shotgun (WGS) entry which is preliminary data.</text>
</comment>
<dbReference type="InterPro" id="IPR002656">
    <property type="entry name" value="Acyl_transf_3_dom"/>
</dbReference>
<feature type="transmembrane region" description="Helical" evidence="1">
    <location>
        <begin position="171"/>
        <end position="192"/>
    </location>
</feature>
<keyword evidence="1" id="KW-0812">Transmembrane</keyword>
<keyword evidence="4" id="KW-1185">Reference proteome</keyword>
<keyword evidence="3" id="KW-0012">Acyltransferase</keyword>
<dbReference type="GO" id="GO:0016746">
    <property type="term" value="F:acyltransferase activity"/>
    <property type="evidence" value="ECO:0007669"/>
    <property type="project" value="UniProtKB-KW"/>
</dbReference>
<dbReference type="RefSeq" id="WP_320426884.1">
    <property type="nucleotide sequence ID" value="NZ_JAXCLA010000012.1"/>
</dbReference>
<dbReference type="Pfam" id="PF01757">
    <property type="entry name" value="Acyl_transf_3"/>
    <property type="match status" value="1"/>
</dbReference>
<feature type="transmembrane region" description="Helical" evidence="1">
    <location>
        <begin position="204"/>
        <end position="222"/>
    </location>
</feature>
<feature type="transmembrane region" description="Helical" evidence="1">
    <location>
        <begin position="72"/>
        <end position="89"/>
    </location>
</feature>
<feature type="transmembrane region" description="Helical" evidence="1">
    <location>
        <begin position="120"/>
        <end position="139"/>
    </location>
</feature>